<protein>
    <recommendedName>
        <fullName evidence="3">IQ domain-containing protein C</fullName>
    </recommendedName>
</protein>
<gene>
    <name evidence="1" type="ORF">GDO78_000992</name>
</gene>
<dbReference type="PANTHER" id="PTHR16049">
    <property type="entry name" value="IQ DOMAIN-CONTAINING PROTEIN C"/>
    <property type="match status" value="1"/>
</dbReference>
<keyword evidence="2" id="KW-1185">Reference proteome</keyword>
<proteinExistence type="predicted"/>
<dbReference type="AlphaFoldDB" id="A0A8J6KIF8"/>
<sequence>MEREEVAARILQSHIRGFLVRRKLQRVYQEYLDLVREIEGEEVVFDPRKWLLSIPQFTTLDRVQATRQHKPECNGRSHLKLSGVAGQSIEKGTSGSLQVKKMETSIPWVGTKKDVQTLENHCSFPETFACHPKSNGQKRKVDLIETIIPERDMSFIQKAKTERQGLFPNTTSPVRDNGITVTGGPVSEAGHAEAGGPVREAAHAEAGGPVREAAHAEAGGPVREAAHAEAGGPVREAWLGKEVSRIPNPDSEHCLPHCDTTASTFHILEPSKDSSLWCEENVNIEVTMKSASELRKHRSHLAMEMLWVQQAIASRKNYLMVRQRLGSCD</sequence>
<evidence type="ECO:0008006" key="3">
    <source>
        <dbReference type="Google" id="ProtNLM"/>
    </source>
</evidence>
<dbReference type="Proteomes" id="UP000770717">
    <property type="component" value="Unassembled WGS sequence"/>
</dbReference>
<dbReference type="PANTHER" id="PTHR16049:SF8">
    <property type="entry name" value="IQ DOMAIN-CONTAINING PROTEIN C"/>
    <property type="match status" value="1"/>
</dbReference>
<evidence type="ECO:0000313" key="2">
    <source>
        <dbReference type="Proteomes" id="UP000770717"/>
    </source>
</evidence>
<dbReference type="PROSITE" id="PS50096">
    <property type="entry name" value="IQ"/>
    <property type="match status" value="1"/>
</dbReference>
<accession>A0A8J6KIF8</accession>
<dbReference type="Pfam" id="PF00612">
    <property type="entry name" value="IQ"/>
    <property type="match status" value="1"/>
</dbReference>
<organism evidence="1 2">
    <name type="scientific">Eleutherodactylus coqui</name>
    <name type="common">Puerto Rican coqui</name>
    <dbReference type="NCBI Taxonomy" id="57060"/>
    <lineage>
        <taxon>Eukaryota</taxon>
        <taxon>Metazoa</taxon>
        <taxon>Chordata</taxon>
        <taxon>Craniata</taxon>
        <taxon>Vertebrata</taxon>
        <taxon>Euteleostomi</taxon>
        <taxon>Amphibia</taxon>
        <taxon>Batrachia</taxon>
        <taxon>Anura</taxon>
        <taxon>Neobatrachia</taxon>
        <taxon>Hyloidea</taxon>
        <taxon>Eleutherodactylidae</taxon>
        <taxon>Eleutherodactylinae</taxon>
        <taxon>Eleutherodactylus</taxon>
        <taxon>Eleutherodactylus</taxon>
    </lineage>
</organism>
<dbReference type="EMBL" id="WNTK01000001">
    <property type="protein sequence ID" value="KAG9492785.1"/>
    <property type="molecule type" value="Genomic_DNA"/>
</dbReference>
<comment type="caution">
    <text evidence="1">The sequence shown here is derived from an EMBL/GenBank/DDBJ whole genome shotgun (WGS) entry which is preliminary data.</text>
</comment>
<evidence type="ECO:0000313" key="1">
    <source>
        <dbReference type="EMBL" id="KAG9492785.1"/>
    </source>
</evidence>
<dbReference type="OrthoDB" id="6161953at2759"/>
<dbReference type="InterPro" id="IPR042506">
    <property type="entry name" value="IQCC"/>
</dbReference>
<dbReference type="SMART" id="SM00015">
    <property type="entry name" value="IQ"/>
    <property type="match status" value="1"/>
</dbReference>
<reference evidence="1" key="1">
    <citation type="thesis" date="2020" institute="ProQuest LLC" country="789 East Eisenhower Parkway, Ann Arbor, MI, USA">
        <title>Comparative Genomics and Chromosome Evolution.</title>
        <authorList>
            <person name="Mudd A.B."/>
        </authorList>
    </citation>
    <scope>NUCLEOTIDE SEQUENCE</scope>
    <source>
        <strain evidence="1">HN-11 Male</strain>
        <tissue evidence="1">Kidney and liver</tissue>
    </source>
</reference>
<dbReference type="InterPro" id="IPR000048">
    <property type="entry name" value="IQ_motif_EF-hand-BS"/>
</dbReference>
<name>A0A8J6KIF8_ELECQ</name>